<organism evidence="1 2">
    <name type="scientific">Diplogelasinospora grovesii</name>
    <dbReference type="NCBI Taxonomy" id="303347"/>
    <lineage>
        <taxon>Eukaryota</taxon>
        <taxon>Fungi</taxon>
        <taxon>Dikarya</taxon>
        <taxon>Ascomycota</taxon>
        <taxon>Pezizomycotina</taxon>
        <taxon>Sordariomycetes</taxon>
        <taxon>Sordariomycetidae</taxon>
        <taxon>Sordariales</taxon>
        <taxon>Diplogelasinosporaceae</taxon>
        <taxon>Diplogelasinospora</taxon>
    </lineage>
</organism>
<name>A0AAN6MYS2_9PEZI</name>
<proteinExistence type="predicted"/>
<dbReference type="Proteomes" id="UP001303473">
    <property type="component" value="Unassembled WGS sequence"/>
</dbReference>
<evidence type="ECO:0000313" key="2">
    <source>
        <dbReference type="Proteomes" id="UP001303473"/>
    </source>
</evidence>
<evidence type="ECO:0000313" key="1">
    <source>
        <dbReference type="EMBL" id="KAK3935411.1"/>
    </source>
</evidence>
<gene>
    <name evidence="1" type="ORF">QBC46DRAFT_271860</name>
</gene>
<sequence>MSPRALRSSVRSLAGQGILSNITGNSATDCRQETVQGETHENKDGEEVALEQRPAKRHCTGLVSDSSGATSDAVSGDAATIVKSEESKDVLRDLMAAMSSVPTGEIAWGTGLGPDTFVAPEIDVLGLGPVSTPLEDHQLDSLRSFARETRINEIGTEWLSVPRNPTWLISGNQITCGNPQWKAYLSELVSKARENLGLGDRVLKTRLHGLYVWEKGSLWRNYHCTTHEKSRVGTLLIILNGGYTGGEVAIGAGHKDVYFEPARHSHYLIATHPGVSYDNLPLLEGHRLGLSYELLLPDNDTEEKPSLRALMIGLAQSECALRTQVEHWVAQVEADKLDNFPLIYVLGRNYQPEDHSLTKLSPEDRAKATTVERVKSKLIESYTLQAYLVSVTATSKNYGKAATRRTRYAITRAATLRGDPRPQVKDCVPDERGILQPEGFVDGAVQKKGVAGMNTTTKKMRTCILLVLERTLP</sequence>
<accession>A0AAN6MYS2</accession>
<dbReference type="AlphaFoldDB" id="A0AAN6MYS2"/>
<dbReference type="EMBL" id="MU853925">
    <property type="protein sequence ID" value="KAK3935411.1"/>
    <property type="molecule type" value="Genomic_DNA"/>
</dbReference>
<comment type="caution">
    <text evidence="1">The sequence shown here is derived from an EMBL/GenBank/DDBJ whole genome shotgun (WGS) entry which is preliminary data.</text>
</comment>
<reference evidence="2" key="1">
    <citation type="journal article" date="2023" name="Mol. Phylogenet. Evol.">
        <title>Genome-scale phylogeny and comparative genomics of the fungal order Sordariales.</title>
        <authorList>
            <person name="Hensen N."/>
            <person name="Bonometti L."/>
            <person name="Westerberg I."/>
            <person name="Brannstrom I.O."/>
            <person name="Guillou S."/>
            <person name="Cros-Aarteil S."/>
            <person name="Calhoun S."/>
            <person name="Haridas S."/>
            <person name="Kuo A."/>
            <person name="Mondo S."/>
            <person name="Pangilinan J."/>
            <person name="Riley R."/>
            <person name="LaButti K."/>
            <person name="Andreopoulos B."/>
            <person name="Lipzen A."/>
            <person name="Chen C."/>
            <person name="Yan M."/>
            <person name="Daum C."/>
            <person name="Ng V."/>
            <person name="Clum A."/>
            <person name="Steindorff A."/>
            <person name="Ohm R.A."/>
            <person name="Martin F."/>
            <person name="Silar P."/>
            <person name="Natvig D.O."/>
            <person name="Lalanne C."/>
            <person name="Gautier V."/>
            <person name="Ament-Velasquez S.L."/>
            <person name="Kruys A."/>
            <person name="Hutchinson M.I."/>
            <person name="Powell A.J."/>
            <person name="Barry K."/>
            <person name="Miller A.N."/>
            <person name="Grigoriev I.V."/>
            <person name="Debuchy R."/>
            <person name="Gladieux P."/>
            <person name="Hiltunen Thoren M."/>
            <person name="Johannesson H."/>
        </authorList>
    </citation>
    <scope>NUCLEOTIDE SEQUENCE [LARGE SCALE GENOMIC DNA]</scope>
    <source>
        <strain evidence="2">CBS 340.73</strain>
    </source>
</reference>
<protein>
    <submittedName>
        <fullName evidence="1">Uncharacterized protein</fullName>
    </submittedName>
</protein>
<keyword evidence="2" id="KW-1185">Reference proteome</keyword>